<dbReference type="InterPro" id="IPR007345">
    <property type="entry name" value="Polysacch_pyruvyl_Trfase"/>
</dbReference>
<keyword evidence="2" id="KW-0808">Transferase</keyword>
<dbReference type="Proteomes" id="UP000321577">
    <property type="component" value="Unassembled WGS sequence"/>
</dbReference>
<name>A0A512MFI4_9BACT</name>
<dbReference type="OrthoDB" id="5093983at2"/>
<evidence type="ECO:0000313" key="2">
    <source>
        <dbReference type="EMBL" id="GEP45504.1"/>
    </source>
</evidence>
<protein>
    <submittedName>
        <fullName evidence="2">Polysaccharide pyruvyl transferase</fullName>
    </submittedName>
</protein>
<keyword evidence="3" id="KW-1185">Reference proteome</keyword>
<sequence length="407" mass="45620">MDRRHFLSSAILAAIAPVLAQEKRAPRIVLRSSWQTVNIGDIAHTPGVLHLLEQHLPEAEIRLWPSSVSNGVEEMLMKRFPKLKIINGREDILAALKECDFLLHGSGPGFVAKKDVAKWAKETGKPYGIYCITYAAKDDESRDLLSGAKFVYFRDSVSLKFAKDHGVTSALMEFCPEGSFAVDLRNDAAADAFLQEHQLEKGKFLCCIPRYRNTPYWKIKKGYAFDEKKHARNEAMKEHDLAPLREAIVQVVKQTEMKVLVCPEDASQMEIGKEMLIDKLPADVKDRVVWRPNYWLTDEALSTYVRSAGLFGAEMHSPIMCIGNGIPAIVCRWAEQTSKGLMWRDIGLGEWLFNIDEESEIPGILPAVLAMAKDPAAAKAKAEKARDLVNELQRKSMAKVKELSTPA</sequence>
<dbReference type="RefSeq" id="WP_146854466.1">
    <property type="nucleotide sequence ID" value="NZ_BKAG01000051.1"/>
</dbReference>
<evidence type="ECO:0000313" key="3">
    <source>
        <dbReference type="Proteomes" id="UP000321577"/>
    </source>
</evidence>
<reference evidence="2 3" key="1">
    <citation type="submission" date="2019-07" db="EMBL/GenBank/DDBJ databases">
        <title>Whole genome shotgun sequence of Brevifollis gellanilyticus NBRC 108608.</title>
        <authorList>
            <person name="Hosoyama A."/>
            <person name="Uohara A."/>
            <person name="Ohji S."/>
            <person name="Ichikawa N."/>
        </authorList>
    </citation>
    <scope>NUCLEOTIDE SEQUENCE [LARGE SCALE GENOMIC DNA]</scope>
    <source>
        <strain evidence="2 3">NBRC 108608</strain>
    </source>
</reference>
<feature type="domain" description="Polysaccharide pyruvyl transferase" evidence="1">
    <location>
        <begin position="38"/>
        <end position="333"/>
    </location>
</feature>
<dbReference type="Pfam" id="PF04230">
    <property type="entry name" value="PS_pyruv_trans"/>
    <property type="match status" value="1"/>
</dbReference>
<organism evidence="2 3">
    <name type="scientific">Brevifollis gellanilyticus</name>
    <dbReference type="NCBI Taxonomy" id="748831"/>
    <lineage>
        <taxon>Bacteria</taxon>
        <taxon>Pseudomonadati</taxon>
        <taxon>Verrucomicrobiota</taxon>
        <taxon>Verrucomicrobiia</taxon>
        <taxon>Verrucomicrobiales</taxon>
        <taxon>Verrucomicrobiaceae</taxon>
    </lineage>
</organism>
<dbReference type="GO" id="GO:0016740">
    <property type="term" value="F:transferase activity"/>
    <property type="evidence" value="ECO:0007669"/>
    <property type="project" value="UniProtKB-KW"/>
</dbReference>
<accession>A0A512MFI4</accession>
<evidence type="ECO:0000259" key="1">
    <source>
        <dbReference type="Pfam" id="PF04230"/>
    </source>
</evidence>
<dbReference type="EMBL" id="BKAG01000051">
    <property type="protein sequence ID" value="GEP45504.1"/>
    <property type="molecule type" value="Genomic_DNA"/>
</dbReference>
<comment type="caution">
    <text evidence="2">The sequence shown here is derived from an EMBL/GenBank/DDBJ whole genome shotgun (WGS) entry which is preliminary data.</text>
</comment>
<gene>
    <name evidence="2" type="ORF">BGE01nite_47950</name>
</gene>
<proteinExistence type="predicted"/>
<dbReference type="AlphaFoldDB" id="A0A512MFI4"/>